<evidence type="ECO:0000259" key="2">
    <source>
        <dbReference type="Pfam" id="PF11716"/>
    </source>
</evidence>
<reference evidence="3 4" key="1">
    <citation type="submission" date="2020-10" db="EMBL/GenBank/DDBJ databases">
        <title>Ca. Dormibacterota MAGs.</title>
        <authorList>
            <person name="Montgomery K."/>
        </authorList>
    </citation>
    <scope>NUCLEOTIDE SEQUENCE [LARGE SCALE GENOMIC DNA]</scope>
    <source>
        <strain evidence="3">Mitchell_Peninsula_5</strain>
    </source>
</reference>
<feature type="domain" description="Mycothiol-dependent maleylpyruvate isomerase metal-binding" evidence="2">
    <location>
        <begin position="15"/>
        <end position="150"/>
    </location>
</feature>
<dbReference type="Gene3D" id="1.20.120.450">
    <property type="entry name" value="dinb family like domain"/>
    <property type="match status" value="1"/>
</dbReference>
<protein>
    <submittedName>
        <fullName evidence="3">Maleylpyruvate isomerase family mycothiol-dependent enzyme</fullName>
    </submittedName>
</protein>
<dbReference type="InterPro" id="IPR010872">
    <property type="entry name" value="MDMPI_C-term_domain"/>
</dbReference>
<dbReference type="InterPro" id="IPR036527">
    <property type="entry name" value="SCP2_sterol-bd_dom_sf"/>
</dbReference>
<comment type="caution">
    <text evidence="3">The sequence shown here is derived from an EMBL/GenBank/DDBJ whole genome shotgun (WGS) entry which is preliminary data.</text>
</comment>
<proteinExistence type="predicted"/>
<dbReference type="GO" id="GO:0016853">
    <property type="term" value="F:isomerase activity"/>
    <property type="evidence" value="ECO:0007669"/>
    <property type="project" value="UniProtKB-KW"/>
</dbReference>
<accession>A0A934KBI5</accession>
<dbReference type="InterPro" id="IPR034660">
    <property type="entry name" value="DinB/YfiT-like"/>
</dbReference>
<evidence type="ECO:0000313" key="3">
    <source>
        <dbReference type="EMBL" id="MBJ7608398.1"/>
    </source>
</evidence>
<dbReference type="NCBIfam" id="TIGR03083">
    <property type="entry name" value="maleylpyruvate isomerase family mycothiol-dependent enzyme"/>
    <property type="match status" value="1"/>
</dbReference>
<keyword evidence="3" id="KW-0413">Isomerase</keyword>
<dbReference type="InterPro" id="IPR024344">
    <property type="entry name" value="MDMPI_metal-binding"/>
</dbReference>
<dbReference type="AlphaFoldDB" id="A0A934KBI5"/>
<feature type="domain" description="MDMPI C-terminal" evidence="1">
    <location>
        <begin position="175"/>
        <end position="264"/>
    </location>
</feature>
<evidence type="ECO:0000313" key="4">
    <source>
        <dbReference type="Proteomes" id="UP000614410"/>
    </source>
</evidence>
<sequence length="273" mass="28931">MTNSAAATLDAIAGCRDRIDQMCAPLDQARWHQPTALPAWDVQDVVAHLGSLEAMLLGWEEPAHQAATTAHVRNPLGALNEGLVDRRRSWSGAQVLDEFRDTTARRLADLRALDEVALDHEVLAPSGRMVPLRDFLGIRVWDYFVHEMDITDALGLAPPLATTAATRVLDEMLLLLPRAAAKAGAPDGTFVRLDLTEPVPRSVAAGVDGGRGALVDPSAAGEAALQLRASPAAFLRVGTGRRAGADAINAGEIEVGGDSELAARVLARLNVVP</sequence>
<organism evidence="3 4">
    <name type="scientific">Candidatus Amunia macphersoniae</name>
    <dbReference type="NCBI Taxonomy" id="3127014"/>
    <lineage>
        <taxon>Bacteria</taxon>
        <taxon>Bacillati</taxon>
        <taxon>Candidatus Dormiibacterota</taxon>
        <taxon>Candidatus Dormibacteria</taxon>
        <taxon>Candidatus Aeolococcales</taxon>
        <taxon>Candidatus Aeolococcaceae</taxon>
        <taxon>Candidatus Amunia</taxon>
    </lineage>
</organism>
<dbReference type="Pfam" id="PF07398">
    <property type="entry name" value="MDMPI_C"/>
    <property type="match status" value="1"/>
</dbReference>
<dbReference type="Proteomes" id="UP000614410">
    <property type="component" value="Unassembled WGS sequence"/>
</dbReference>
<dbReference type="EMBL" id="JAEKNN010000012">
    <property type="protein sequence ID" value="MBJ7608398.1"/>
    <property type="molecule type" value="Genomic_DNA"/>
</dbReference>
<dbReference type="SUPFAM" id="SSF55718">
    <property type="entry name" value="SCP-like"/>
    <property type="match status" value="1"/>
</dbReference>
<dbReference type="SUPFAM" id="SSF109854">
    <property type="entry name" value="DinB/YfiT-like putative metalloenzymes"/>
    <property type="match status" value="1"/>
</dbReference>
<dbReference type="InterPro" id="IPR017517">
    <property type="entry name" value="Maleyloyr_isom"/>
</dbReference>
<dbReference type="GO" id="GO:0046872">
    <property type="term" value="F:metal ion binding"/>
    <property type="evidence" value="ECO:0007669"/>
    <property type="project" value="InterPro"/>
</dbReference>
<gene>
    <name evidence="3" type="ORF">JF887_03055</name>
</gene>
<name>A0A934KBI5_9BACT</name>
<evidence type="ECO:0000259" key="1">
    <source>
        <dbReference type="Pfam" id="PF07398"/>
    </source>
</evidence>
<dbReference type="Pfam" id="PF11716">
    <property type="entry name" value="MDMPI_N"/>
    <property type="match status" value="1"/>
</dbReference>